<organism evidence="9">
    <name type="scientific">Ignisphaera aggregans</name>
    <dbReference type="NCBI Taxonomy" id="334771"/>
    <lineage>
        <taxon>Archaea</taxon>
        <taxon>Thermoproteota</taxon>
        <taxon>Thermoprotei</taxon>
        <taxon>Desulfurococcales</taxon>
        <taxon>Desulfurococcaceae</taxon>
        <taxon>Ignisphaera</taxon>
    </lineage>
</organism>
<evidence type="ECO:0000256" key="4">
    <source>
        <dbReference type="ARBA" id="ARBA00023004"/>
    </source>
</evidence>
<evidence type="ECO:0000256" key="6">
    <source>
        <dbReference type="PIRSR" id="PIRSR004869-50"/>
    </source>
</evidence>
<dbReference type="EMBL" id="DRZI01000025">
    <property type="protein sequence ID" value="HHP81180.1"/>
    <property type="molecule type" value="Genomic_DNA"/>
</dbReference>
<dbReference type="CDD" id="cd01335">
    <property type="entry name" value="Radical_SAM"/>
    <property type="match status" value="1"/>
</dbReference>
<dbReference type="AlphaFoldDB" id="A0A7C5UV20"/>
<keyword evidence="2 6" id="KW-0949">S-adenosyl-L-methionine</keyword>
<dbReference type="GO" id="GO:0046872">
    <property type="term" value="F:metal ion binding"/>
    <property type="evidence" value="ECO:0007669"/>
    <property type="project" value="UniProtKB-KW"/>
</dbReference>
<reference evidence="9" key="1">
    <citation type="journal article" date="2020" name="mSystems">
        <title>Genome- and Community-Level Interaction Insights into Carbon Utilization and Element Cycling Functions of Hydrothermarchaeota in Hydrothermal Sediment.</title>
        <authorList>
            <person name="Zhou Z."/>
            <person name="Liu Y."/>
            <person name="Xu W."/>
            <person name="Pan J."/>
            <person name="Luo Z.H."/>
            <person name="Li M."/>
        </authorList>
    </citation>
    <scope>NUCLEOTIDE SEQUENCE [LARGE SCALE GENOMIC DNA]</scope>
    <source>
        <strain evidence="9">SpSt-1</strain>
        <strain evidence="8">SpSt-1121</strain>
    </source>
</reference>
<dbReference type="GO" id="GO:0051539">
    <property type="term" value="F:4 iron, 4 sulfur cluster binding"/>
    <property type="evidence" value="ECO:0007669"/>
    <property type="project" value="UniProtKB-KW"/>
</dbReference>
<evidence type="ECO:0000259" key="7">
    <source>
        <dbReference type="PROSITE" id="PS51918"/>
    </source>
</evidence>
<keyword evidence="4 6" id="KW-0408">Iron</keyword>
<dbReference type="Gene3D" id="3.20.20.70">
    <property type="entry name" value="Aldolase class I"/>
    <property type="match status" value="1"/>
</dbReference>
<dbReference type="InterPro" id="IPR034457">
    <property type="entry name" value="Organic_radical-activating"/>
</dbReference>
<dbReference type="InterPro" id="IPR016431">
    <property type="entry name" value="Pyrv-formate_lyase-activ_prd"/>
</dbReference>
<feature type="binding site" evidence="6">
    <location>
        <position position="89"/>
    </location>
    <ligand>
        <name>[4Fe-4S] cluster</name>
        <dbReference type="ChEBI" id="CHEBI:49883"/>
        <note>4Fe-4S-S-AdoMet</note>
    </ligand>
</feature>
<feature type="binding site" evidence="6">
    <location>
        <position position="92"/>
    </location>
    <ligand>
        <name>[4Fe-4S] cluster</name>
        <dbReference type="ChEBI" id="CHEBI:49883"/>
        <note>4Fe-4S-S-AdoMet</note>
    </ligand>
</feature>
<dbReference type="SUPFAM" id="SSF102114">
    <property type="entry name" value="Radical SAM enzymes"/>
    <property type="match status" value="1"/>
</dbReference>
<dbReference type="InterPro" id="IPR058240">
    <property type="entry name" value="rSAM_sf"/>
</dbReference>
<dbReference type="InterPro" id="IPR007197">
    <property type="entry name" value="rSAM"/>
</dbReference>
<dbReference type="Pfam" id="PF04055">
    <property type="entry name" value="Radical_SAM"/>
    <property type="match status" value="1"/>
</dbReference>
<dbReference type="PANTHER" id="PTHR30352">
    <property type="entry name" value="PYRUVATE FORMATE-LYASE-ACTIVATING ENZYME"/>
    <property type="match status" value="1"/>
</dbReference>
<name>A0A7C5UV20_9CREN</name>
<keyword evidence="1" id="KW-0004">4Fe-4S</keyword>
<keyword evidence="5 6" id="KW-0411">Iron-sulfur</keyword>
<dbReference type="SFLD" id="SFLDS00029">
    <property type="entry name" value="Radical_SAM"/>
    <property type="match status" value="1"/>
</dbReference>
<keyword evidence="3 6" id="KW-0479">Metal-binding</keyword>
<evidence type="ECO:0000256" key="5">
    <source>
        <dbReference type="ARBA" id="ARBA00023014"/>
    </source>
</evidence>
<evidence type="ECO:0000256" key="1">
    <source>
        <dbReference type="ARBA" id="ARBA00022485"/>
    </source>
</evidence>
<evidence type="ECO:0000256" key="3">
    <source>
        <dbReference type="ARBA" id="ARBA00022723"/>
    </source>
</evidence>
<dbReference type="InterPro" id="IPR027596">
    <property type="entry name" value="AmmeMemoSam_rS"/>
</dbReference>
<sequence>MPKEALLYKVIDSSKRLVECTACPRRCKLLDGQYGFCGIRWNFDGKLYLVSHGLAIAVAIDPIEKKPLYHFSPGSLVFSMSTTGCSWACKFCQNWDISQRRVVAGWRLEPELAVKLAMAYGAHGMTYTYNEPIIFLEYAYDVGVEARKHGLFNTMVTNGYMTEEAIDVVVKFMDAATVDLKGHGDKEFARKFSLVYDTEPIFNALVELKRKGVFIEITDLVVPKYGDDLDKARKLARWIVENLGPETPVHFLRFHPDYQVMDLPSTPIKTLEKHIDVAINEGLRHVYIGNVPGHKFENTYCPNCGRVVIRRMGFDILNVDLTEDLRCPSCRYKINIAGRVYPTYKLERFVYIPLEAFTEFVHIKPDSLRDFVLYGKRSG</sequence>
<evidence type="ECO:0000256" key="2">
    <source>
        <dbReference type="ARBA" id="ARBA00022691"/>
    </source>
</evidence>
<dbReference type="PROSITE" id="PS51918">
    <property type="entry name" value="RADICAL_SAM"/>
    <property type="match status" value="1"/>
</dbReference>
<protein>
    <submittedName>
        <fullName evidence="9">AmmeMemoRadiSam system radical SAM enzyme</fullName>
    </submittedName>
</protein>
<dbReference type="EMBL" id="DRUB01000031">
    <property type="protein sequence ID" value="HHR95582.1"/>
    <property type="molecule type" value="Genomic_DNA"/>
</dbReference>
<accession>A0A7C5UV20</accession>
<feature type="binding site" evidence="6">
    <location>
        <position position="85"/>
    </location>
    <ligand>
        <name>[4Fe-4S] cluster</name>
        <dbReference type="ChEBI" id="CHEBI:49883"/>
        <note>4Fe-4S-S-AdoMet</note>
    </ligand>
</feature>
<dbReference type="InterPro" id="IPR013785">
    <property type="entry name" value="Aldolase_TIM"/>
</dbReference>
<proteinExistence type="predicted"/>
<evidence type="ECO:0000313" key="9">
    <source>
        <dbReference type="EMBL" id="HHR95582.1"/>
    </source>
</evidence>
<comment type="cofactor">
    <cofactor evidence="6">
        <name>[4Fe-4S] cluster</name>
        <dbReference type="ChEBI" id="CHEBI:49883"/>
    </cofactor>
    <text evidence="6">Binds 1 [4Fe-4S] cluster. The cluster is coordinated with 3 cysteines and an exchangeable S-adenosyl-L-methionine.</text>
</comment>
<evidence type="ECO:0000313" key="8">
    <source>
        <dbReference type="EMBL" id="HHP81180.1"/>
    </source>
</evidence>
<dbReference type="PANTHER" id="PTHR30352:SF5">
    <property type="entry name" value="PYRUVATE FORMATE-LYASE 1-ACTIVATING ENZYME"/>
    <property type="match status" value="1"/>
</dbReference>
<dbReference type="GO" id="GO:0003824">
    <property type="term" value="F:catalytic activity"/>
    <property type="evidence" value="ECO:0007669"/>
    <property type="project" value="InterPro"/>
</dbReference>
<feature type="domain" description="Radical SAM core" evidence="7">
    <location>
        <begin position="70"/>
        <end position="284"/>
    </location>
</feature>
<dbReference type="PIRSF" id="PIRSF004869">
    <property type="entry name" value="PflX_prd"/>
    <property type="match status" value="1"/>
</dbReference>
<dbReference type="NCBIfam" id="TIGR04337">
    <property type="entry name" value="AmmeMemoSam_rS"/>
    <property type="match status" value="1"/>
</dbReference>
<comment type="caution">
    <text evidence="9">The sequence shown here is derived from an EMBL/GenBank/DDBJ whole genome shotgun (WGS) entry which is preliminary data.</text>
</comment>
<gene>
    <name evidence="9" type="primary">amrS</name>
    <name evidence="9" type="ORF">ENL47_01865</name>
    <name evidence="8" type="ORF">ENM84_00800</name>
</gene>
<dbReference type="SFLD" id="SFLDG01101">
    <property type="entry name" value="Uncharacterised_Radical_SAM_Su"/>
    <property type="match status" value="1"/>
</dbReference>